<reference evidence="1" key="1">
    <citation type="submission" date="2020-09" db="EMBL/GenBank/DDBJ databases">
        <authorList>
            <person name="Kim M.K."/>
        </authorList>
    </citation>
    <scope>NUCLEOTIDE SEQUENCE</scope>
    <source>
        <strain evidence="1">BT664</strain>
    </source>
</reference>
<dbReference type="Pfam" id="PF16148">
    <property type="entry name" value="DUF4856"/>
    <property type="match status" value="1"/>
</dbReference>
<keyword evidence="2" id="KW-1185">Reference proteome</keyword>
<dbReference type="AlphaFoldDB" id="A0A927GHP8"/>
<dbReference type="InterPro" id="IPR032331">
    <property type="entry name" value="DUF4856"/>
</dbReference>
<sequence>MTFKYAPALLLALAIGFTGCDKNDKEATPSLRPKMDASTLTASSRYTESFKDANGQSTVEMTASTQRLDMFSEFNSYMALVAVASPASPTVLDVARLRGLYANTGNYFTGPGLNASGLQLRTTTAASFPASNAETVRTYLDQKITQLATASQSVNQVATPGTAGRLGRYLVDGQGYEVNQVIQKVLIGAVLLDQIDNVLLSNNGLQANNSKVVDGKPYSELEHNWDLAYGLLTANPIMTTNINDTPRERFLASYLNEKNGTASPAVYLAFLKGRAAIVNNDAAGVRTQAEFIRTELEKTIALAAVSYLSNWKAASALDVKAHALGEGLGFVYSLRFCTKYGVDATFSDNLLSGLTSGSQGAWSLTNAQADVAINAIKAKFSIL</sequence>
<comment type="caution">
    <text evidence="1">The sequence shown here is derived from an EMBL/GenBank/DDBJ whole genome shotgun (WGS) entry which is preliminary data.</text>
</comment>
<evidence type="ECO:0000313" key="2">
    <source>
        <dbReference type="Proteomes" id="UP000612233"/>
    </source>
</evidence>
<proteinExistence type="predicted"/>
<evidence type="ECO:0000313" key="1">
    <source>
        <dbReference type="EMBL" id="MBD2766557.1"/>
    </source>
</evidence>
<organism evidence="1 2">
    <name type="scientific">Hymenobacter montanus</name>
    <dbReference type="NCBI Taxonomy" id="2771359"/>
    <lineage>
        <taxon>Bacteria</taxon>
        <taxon>Pseudomonadati</taxon>
        <taxon>Bacteroidota</taxon>
        <taxon>Cytophagia</taxon>
        <taxon>Cytophagales</taxon>
        <taxon>Hymenobacteraceae</taxon>
        <taxon>Hymenobacter</taxon>
    </lineage>
</organism>
<gene>
    <name evidence="1" type="ORF">IC235_01465</name>
</gene>
<dbReference type="Proteomes" id="UP000612233">
    <property type="component" value="Unassembled WGS sequence"/>
</dbReference>
<dbReference type="PROSITE" id="PS51257">
    <property type="entry name" value="PROKAR_LIPOPROTEIN"/>
    <property type="match status" value="1"/>
</dbReference>
<accession>A0A927GHP8</accession>
<name>A0A927GHP8_9BACT</name>
<protein>
    <submittedName>
        <fullName evidence="1">DUF4856 domain-containing protein</fullName>
    </submittedName>
</protein>
<dbReference type="EMBL" id="JACXAD010000001">
    <property type="protein sequence ID" value="MBD2766557.1"/>
    <property type="molecule type" value="Genomic_DNA"/>
</dbReference>
<dbReference type="RefSeq" id="WP_191003375.1">
    <property type="nucleotide sequence ID" value="NZ_JACXAD010000001.1"/>
</dbReference>